<reference evidence="2 3" key="1">
    <citation type="submission" date="2024-01" db="EMBL/GenBank/DDBJ databases">
        <title>The complete chloroplast genome sequence of Lithospermum erythrorhizon: insights into the phylogenetic relationship among Boraginaceae species and the maternal lineages of purple gromwells.</title>
        <authorList>
            <person name="Okada T."/>
            <person name="Watanabe K."/>
        </authorList>
    </citation>
    <scope>NUCLEOTIDE SEQUENCE [LARGE SCALE GENOMIC DNA]</scope>
</reference>
<proteinExistence type="predicted"/>
<dbReference type="InterPro" id="IPR049163">
    <property type="entry name" value="Pif1-like_2B_dom"/>
</dbReference>
<gene>
    <name evidence="2" type="ORF">LIER_40907</name>
</gene>
<comment type="caution">
    <text evidence="2">The sequence shown here is derived from an EMBL/GenBank/DDBJ whole genome shotgun (WGS) entry which is preliminary data.</text>
</comment>
<evidence type="ECO:0000259" key="1">
    <source>
        <dbReference type="Pfam" id="PF21530"/>
    </source>
</evidence>
<dbReference type="PANTHER" id="PTHR10492:SF92">
    <property type="entry name" value="ATP-DEPENDENT DNA HELICASE"/>
    <property type="match status" value="1"/>
</dbReference>
<evidence type="ECO:0000313" key="3">
    <source>
        <dbReference type="Proteomes" id="UP001454036"/>
    </source>
</evidence>
<sequence>MTDKAVVVALNALLQDLCHSQQPFGGKLVVFGDMSLFEVRPFEMMQRIILCPKNDFVDDINSKLIQRISGQEMICVSNDCAKNGFDQGDYVDYLNSLEPRGLPEHRLVLKLNCPVILLRNINPIEVLVKASLT</sequence>
<dbReference type="Proteomes" id="UP001454036">
    <property type="component" value="Unassembled WGS sequence"/>
</dbReference>
<dbReference type="EMBL" id="BAABME010024410">
    <property type="protein sequence ID" value="GAA0170170.1"/>
    <property type="molecule type" value="Genomic_DNA"/>
</dbReference>
<evidence type="ECO:0000313" key="2">
    <source>
        <dbReference type="EMBL" id="GAA0170170.1"/>
    </source>
</evidence>
<organism evidence="2 3">
    <name type="scientific">Lithospermum erythrorhizon</name>
    <name type="common">Purple gromwell</name>
    <name type="synonym">Lithospermum officinale var. erythrorhizon</name>
    <dbReference type="NCBI Taxonomy" id="34254"/>
    <lineage>
        <taxon>Eukaryota</taxon>
        <taxon>Viridiplantae</taxon>
        <taxon>Streptophyta</taxon>
        <taxon>Embryophyta</taxon>
        <taxon>Tracheophyta</taxon>
        <taxon>Spermatophyta</taxon>
        <taxon>Magnoliopsida</taxon>
        <taxon>eudicotyledons</taxon>
        <taxon>Gunneridae</taxon>
        <taxon>Pentapetalae</taxon>
        <taxon>asterids</taxon>
        <taxon>lamiids</taxon>
        <taxon>Boraginales</taxon>
        <taxon>Boraginaceae</taxon>
        <taxon>Boraginoideae</taxon>
        <taxon>Lithospermeae</taxon>
        <taxon>Lithospermum</taxon>
    </lineage>
</organism>
<protein>
    <recommendedName>
        <fullName evidence="1">DNA helicase Pif1-like 2B domain-containing protein</fullName>
    </recommendedName>
</protein>
<dbReference type="PANTHER" id="PTHR10492">
    <property type="match status" value="1"/>
</dbReference>
<dbReference type="AlphaFoldDB" id="A0AAV3R1J6"/>
<keyword evidence="3" id="KW-1185">Reference proteome</keyword>
<name>A0AAV3R1J6_LITER</name>
<dbReference type="Pfam" id="PF21530">
    <property type="entry name" value="Pif1_2B_dom"/>
    <property type="match status" value="1"/>
</dbReference>
<feature type="domain" description="DNA helicase Pif1-like 2B" evidence="1">
    <location>
        <begin position="92"/>
        <end position="123"/>
    </location>
</feature>
<accession>A0AAV3R1J6</accession>